<name>A0ABY8BA44_9BURK</name>
<evidence type="ECO:0008006" key="3">
    <source>
        <dbReference type="Google" id="ProtNLM"/>
    </source>
</evidence>
<protein>
    <recommendedName>
        <fullName evidence="3">Hemolysin</fullName>
    </recommendedName>
</protein>
<dbReference type="EMBL" id="CP119083">
    <property type="protein sequence ID" value="WEF31224.1"/>
    <property type="molecule type" value="Genomic_DNA"/>
</dbReference>
<proteinExistence type="predicted"/>
<gene>
    <name evidence="1" type="ORF">PX653_17350</name>
</gene>
<dbReference type="Proteomes" id="UP001216510">
    <property type="component" value="Chromosome"/>
</dbReference>
<sequence length="434" mass="46142">MEINTNPFLGEISNASGFNEFMGLAYNSPALAALINSFATASGTVSVGDAGSYTASTKSIVLDRRELPVSGDANSQLNFAGLLAHELGHAASADGLLSREQFTGYLNAPNAEAAAMIQLRQEGAATYAEYLVSNELGTTLRAGDKVKASLDVLATWYERDINGFREAAINLAADAYKTVNPSTAPNVTYQEMYGDAWYAYKAGLAPRGFDWQNFYSNDIVASEPGGGIIRVTTSNPLSDGVRTSTFSIDLNYGGDVLKSFVASTTYDGFRYAQVSGEGVYYLNDTVVTARQSDSNSLYASVIGNGNDIYVFDGNEIRLAGSDNYLYSQNSDALSVSGEHNTLDINGAIDSIVVNDVEVPNYLDGISYVGDTAIGFGGADVGFGTNFPDKGYEVPEAPQQNRGTTLPFFLPAPGLSEVVRVVGAKDAIFDEVVMI</sequence>
<keyword evidence="2" id="KW-1185">Reference proteome</keyword>
<dbReference type="RefSeq" id="WP_277414005.1">
    <property type="nucleotide sequence ID" value="NZ_CP119083.1"/>
</dbReference>
<organism evidence="1 2">
    <name type="scientific">Pseudoduganella chitinolytica</name>
    <dbReference type="NCBI Taxonomy" id="34070"/>
    <lineage>
        <taxon>Bacteria</taxon>
        <taxon>Pseudomonadati</taxon>
        <taxon>Pseudomonadota</taxon>
        <taxon>Betaproteobacteria</taxon>
        <taxon>Burkholderiales</taxon>
        <taxon>Oxalobacteraceae</taxon>
        <taxon>Telluria group</taxon>
        <taxon>Pseudoduganella</taxon>
    </lineage>
</organism>
<reference evidence="1 2" key="1">
    <citation type="submission" date="2023-02" db="EMBL/GenBank/DDBJ databases">
        <title>Gemone sequence of Telluria chitinolytica ACM 3522T.</title>
        <authorList>
            <person name="Frediansyah A."/>
            <person name="Miess H."/>
            <person name="Gross H."/>
        </authorList>
    </citation>
    <scope>NUCLEOTIDE SEQUENCE [LARGE SCALE GENOMIC DNA]</scope>
    <source>
        <strain evidence="1 2">ACM 3522</strain>
    </source>
</reference>
<accession>A0ABY8BA44</accession>
<evidence type="ECO:0000313" key="1">
    <source>
        <dbReference type="EMBL" id="WEF31224.1"/>
    </source>
</evidence>
<evidence type="ECO:0000313" key="2">
    <source>
        <dbReference type="Proteomes" id="UP001216510"/>
    </source>
</evidence>